<evidence type="ECO:0000259" key="6">
    <source>
        <dbReference type="Pfam" id="PF01276"/>
    </source>
</evidence>
<keyword evidence="9" id="KW-1185">Reference proteome</keyword>
<dbReference type="GO" id="GO:0016831">
    <property type="term" value="F:carboxy-lyase activity"/>
    <property type="evidence" value="ECO:0007669"/>
    <property type="project" value="UniProtKB-KW"/>
</dbReference>
<keyword evidence="3" id="KW-0210">Decarboxylase</keyword>
<dbReference type="InterPro" id="IPR015421">
    <property type="entry name" value="PyrdxlP-dep_Trfase_major"/>
</dbReference>
<dbReference type="Gene3D" id="3.40.640.10">
    <property type="entry name" value="Type I PLP-dependent aspartate aminotransferase-like (Major domain)"/>
    <property type="match status" value="1"/>
</dbReference>
<comment type="cofactor">
    <cofactor evidence="1">
        <name>pyridoxal 5'-phosphate</name>
        <dbReference type="ChEBI" id="CHEBI:597326"/>
    </cofactor>
</comment>
<name>A0A4R4E3H1_9BACL</name>
<protein>
    <submittedName>
        <fullName evidence="8">Aminotransferase class I/II-fold pyridoxal phosphate-dependent enzyme</fullName>
    </submittedName>
</protein>
<organism evidence="8 9">
    <name type="scientific">Paenibacillus albiflavus</name>
    <dbReference type="NCBI Taxonomy" id="2545760"/>
    <lineage>
        <taxon>Bacteria</taxon>
        <taxon>Bacillati</taxon>
        <taxon>Bacillota</taxon>
        <taxon>Bacilli</taxon>
        <taxon>Bacillales</taxon>
        <taxon>Paenibacillaceae</taxon>
        <taxon>Paenibacillus</taxon>
    </lineage>
</organism>
<sequence length="521" mass="57756">MILFCLCIFSYNRRIVILIGGNDVRDRAPLFAKLTEHHRSKALSFHVPGHKFGRGLKQEEEVYTYYHHIMSIDGTEIAGFDDLHHPEGVIQEAQELAAECFGAEQTWFLVGGSTAGNLAMIQALCDRDDILIVQRNVHKSVIHGLMLAGARAVFISPKVDQESGIAAGVRPQDVEEALKKYPDAKGVLLTNPNYYGMGIDLERIAAIAHQYDKPLLVDEAHGAHYGFHVRLPQSALACGADLVVQSTHKMLSAMTMSAMLHVQGNRIDRGAVHKYLAMLQSSSPSYPLMASLDLARYELDTDGHRLIEQGLAVVEHFHSLMEHLPEYRILIHQEQQSAYTSLDPFKVTIMDSTGTLSGPRLAHELEVRGCYPELSDAKHVLLLFTLHSTRGDAERVYEMLIEISNYYQLAKQETSSAISNINELPPFLPLSDPISLDTRLYRQVSQTQMPLVRSLAIMDAIGECSAEMVIPYPPGIPILYPGEQITAYTADLMMKLIANGIKFQGSDIGAHSIINVFTGGN</sequence>
<evidence type="ECO:0000313" key="8">
    <source>
        <dbReference type="EMBL" id="TCZ70557.1"/>
    </source>
</evidence>
<evidence type="ECO:0000256" key="2">
    <source>
        <dbReference type="ARBA" id="ARBA00010671"/>
    </source>
</evidence>
<dbReference type="OrthoDB" id="9815233at2"/>
<comment type="similarity">
    <text evidence="2">Belongs to the Orn/Lys/Arg decarboxylase class-I family.</text>
</comment>
<evidence type="ECO:0000256" key="3">
    <source>
        <dbReference type="ARBA" id="ARBA00022793"/>
    </source>
</evidence>
<dbReference type="InterPro" id="IPR015424">
    <property type="entry name" value="PyrdxlP-dep_Trfase"/>
</dbReference>
<proteinExistence type="inferred from homology"/>
<dbReference type="InterPro" id="IPR052357">
    <property type="entry name" value="Orn_Lys_Arg_decarboxylase-I"/>
</dbReference>
<feature type="domain" description="Orn/Lys/Arg decarboxylases family 1 pyridoxal-P attachment site" evidence="6">
    <location>
        <begin position="29"/>
        <end position="325"/>
    </location>
</feature>
<dbReference type="InterPro" id="IPR008286">
    <property type="entry name" value="Prn/Lys/Arg_de-COase_C"/>
</dbReference>
<keyword evidence="8" id="KW-0808">Transferase</keyword>
<keyword evidence="5" id="KW-0456">Lyase</keyword>
<dbReference type="SUPFAM" id="SSF53383">
    <property type="entry name" value="PLP-dependent transferases"/>
    <property type="match status" value="1"/>
</dbReference>
<accession>A0A4R4E3H1</accession>
<dbReference type="PANTHER" id="PTHR43277:SF3">
    <property type="entry name" value="DECARBOXYLASE, PUTATIVE-RELATED"/>
    <property type="match status" value="1"/>
</dbReference>
<evidence type="ECO:0000256" key="5">
    <source>
        <dbReference type="ARBA" id="ARBA00023239"/>
    </source>
</evidence>
<gene>
    <name evidence="8" type="ORF">E0485_23275</name>
</gene>
<evidence type="ECO:0000313" key="9">
    <source>
        <dbReference type="Proteomes" id="UP000295418"/>
    </source>
</evidence>
<dbReference type="EMBL" id="SKFG01000044">
    <property type="protein sequence ID" value="TCZ70557.1"/>
    <property type="molecule type" value="Genomic_DNA"/>
</dbReference>
<evidence type="ECO:0000259" key="7">
    <source>
        <dbReference type="Pfam" id="PF03711"/>
    </source>
</evidence>
<dbReference type="PANTHER" id="PTHR43277">
    <property type="entry name" value="ARGININE DECARBOXYLASE"/>
    <property type="match status" value="1"/>
</dbReference>
<dbReference type="Pfam" id="PF03711">
    <property type="entry name" value="OKR_DC_1_C"/>
    <property type="match status" value="1"/>
</dbReference>
<dbReference type="AlphaFoldDB" id="A0A4R4E3H1"/>
<dbReference type="GO" id="GO:0008483">
    <property type="term" value="F:transaminase activity"/>
    <property type="evidence" value="ECO:0007669"/>
    <property type="project" value="UniProtKB-KW"/>
</dbReference>
<evidence type="ECO:0000256" key="4">
    <source>
        <dbReference type="ARBA" id="ARBA00022898"/>
    </source>
</evidence>
<dbReference type="CDD" id="cd00615">
    <property type="entry name" value="Orn_deC_like"/>
    <property type="match status" value="1"/>
</dbReference>
<evidence type="ECO:0000256" key="1">
    <source>
        <dbReference type="ARBA" id="ARBA00001933"/>
    </source>
</evidence>
<keyword evidence="8" id="KW-0032">Aminotransferase</keyword>
<dbReference type="Pfam" id="PF01276">
    <property type="entry name" value="OKR_DC_1"/>
    <property type="match status" value="1"/>
</dbReference>
<dbReference type="Gene3D" id="3.90.105.10">
    <property type="entry name" value="Molybdopterin biosynthesis moea protein, domain 2"/>
    <property type="match status" value="1"/>
</dbReference>
<dbReference type="Proteomes" id="UP000295418">
    <property type="component" value="Unassembled WGS sequence"/>
</dbReference>
<dbReference type="InterPro" id="IPR000310">
    <property type="entry name" value="Orn/Lys/Arg_deCO2ase_major_dom"/>
</dbReference>
<comment type="caution">
    <text evidence="8">The sequence shown here is derived from an EMBL/GenBank/DDBJ whole genome shotgun (WGS) entry which is preliminary data.</text>
</comment>
<keyword evidence="4" id="KW-0663">Pyridoxal phosphate</keyword>
<feature type="domain" description="Orn/Lys/Arg decarboxylase C-terminal" evidence="7">
    <location>
        <begin position="453"/>
        <end position="490"/>
    </location>
</feature>
<reference evidence="8 9" key="1">
    <citation type="submission" date="2019-03" db="EMBL/GenBank/DDBJ databases">
        <authorList>
            <person name="Kim M.K.M."/>
        </authorList>
    </citation>
    <scope>NUCLEOTIDE SEQUENCE [LARGE SCALE GENOMIC DNA]</scope>
    <source>
        <strain evidence="8 9">18JY21-1</strain>
    </source>
</reference>